<dbReference type="VEuPathDB" id="FungiDB:SeMB42_g05885"/>
<accession>A0A507DFX5</accession>
<comment type="function">
    <text evidence="2">Catalyzes the phosphorylation of riboflavin (vitamin B2) to form flavin mononucleotide (FMN) coenzyme.</text>
</comment>
<comment type="similarity">
    <text evidence="4">Belongs to the flavokinase family.</text>
</comment>
<evidence type="ECO:0000313" key="19">
    <source>
        <dbReference type="EMBL" id="TPX50599.1"/>
    </source>
</evidence>
<keyword evidence="11" id="KW-0547">Nucleotide-binding</keyword>
<evidence type="ECO:0000256" key="4">
    <source>
        <dbReference type="ARBA" id="ARBA00010108"/>
    </source>
</evidence>
<dbReference type="PANTHER" id="PTHR22749:SF6">
    <property type="entry name" value="RIBOFLAVIN KINASE"/>
    <property type="match status" value="1"/>
</dbReference>
<dbReference type="GO" id="GO:0005739">
    <property type="term" value="C:mitochondrion"/>
    <property type="evidence" value="ECO:0007669"/>
    <property type="project" value="TreeGrafter"/>
</dbReference>
<keyword evidence="13" id="KW-0862">Zinc</keyword>
<evidence type="ECO:0000313" key="20">
    <source>
        <dbReference type="Proteomes" id="UP000320475"/>
    </source>
</evidence>
<keyword evidence="12 19" id="KW-0418">Kinase</keyword>
<evidence type="ECO:0000256" key="12">
    <source>
        <dbReference type="ARBA" id="ARBA00022777"/>
    </source>
</evidence>
<dbReference type="Gene3D" id="2.40.30.30">
    <property type="entry name" value="Riboflavin kinase-like"/>
    <property type="match status" value="1"/>
</dbReference>
<dbReference type="UniPathway" id="UPA00276">
    <property type="reaction ID" value="UER00406"/>
</dbReference>
<sequence length="201" mass="22315">MALSFLSDAGSPSAAASIQVPTIIDAGRPQMTSTNPHRPSIAGPDSGPTAPFPMYFKGPVVRGFQRGSKELGIPTANLPESEAEAAGKHIDSGIYYGLATIDTSKEVYPMVMSFGWNPYYKNIKRSMEVHIMHQFNEDFYERELRIVVLGYIRPELDYKSVDALLEDIHFDIKVANNSLDRPAYAAYRDDTRLTNPLQVLS</sequence>
<dbReference type="Proteomes" id="UP000320475">
    <property type="component" value="Unassembled WGS sequence"/>
</dbReference>
<dbReference type="GO" id="GO:0008531">
    <property type="term" value="F:riboflavin kinase activity"/>
    <property type="evidence" value="ECO:0007669"/>
    <property type="project" value="UniProtKB-EC"/>
</dbReference>
<keyword evidence="9" id="KW-0808">Transferase</keyword>
<evidence type="ECO:0000256" key="16">
    <source>
        <dbReference type="ARBA" id="ARBA00029960"/>
    </source>
</evidence>
<evidence type="ECO:0000259" key="18">
    <source>
        <dbReference type="SMART" id="SM00904"/>
    </source>
</evidence>
<evidence type="ECO:0000256" key="8">
    <source>
        <dbReference type="ARBA" id="ARBA00022643"/>
    </source>
</evidence>
<feature type="domain" description="Riboflavin kinase" evidence="18">
    <location>
        <begin position="49"/>
        <end position="180"/>
    </location>
</feature>
<dbReference type="FunFam" id="2.40.30.30:FF:000002">
    <property type="entry name" value="Riboflavin kinase, putative"/>
    <property type="match status" value="1"/>
</dbReference>
<evidence type="ECO:0000256" key="7">
    <source>
        <dbReference type="ARBA" id="ARBA00022630"/>
    </source>
</evidence>
<dbReference type="InterPro" id="IPR023465">
    <property type="entry name" value="Riboflavin_kinase_dom_sf"/>
</dbReference>
<dbReference type="GO" id="GO:0005524">
    <property type="term" value="F:ATP binding"/>
    <property type="evidence" value="ECO:0007669"/>
    <property type="project" value="UniProtKB-KW"/>
</dbReference>
<dbReference type="InterPro" id="IPR023468">
    <property type="entry name" value="Riboflavin_kinase"/>
</dbReference>
<comment type="cofactor">
    <cofactor evidence="1">
        <name>Zn(2+)</name>
        <dbReference type="ChEBI" id="CHEBI:29105"/>
    </cofactor>
</comment>
<comment type="pathway">
    <text evidence="3">Cofactor biosynthesis; FMN biosynthesis; FMN from riboflavin (ATP route): step 1/1.</text>
</comment>
<dbReference type="SMART" id="SM00904">
    <property type="entry name" value="Flavokinase"/>
    <property type="match status" value="1"/>
</dbReference>
<comment type="caution">
    <text evidence="19">The sequence shown here is derived from an EMBL/GenBank/DDBJ whole genome shotgun (WGS) entry which is preliminary data.</text>
</comment>
<dbReference type="OrthoDB" id="276388at2759"/>
<organism evidence="19 20">
    <name type="scientific">Synchytrium endobioticum</name>
    <dbReference type="NCBI Taxonomy" id="286115"/>
    <lineage>
        <taxon>Eukaryota</taxon>
        <taxon>Fungi</taxon>
        <taxon>Fungi incertae sedis</taxon>
        <taxon>Chytridiomycota</taxon>
        <taxon>Chytridiomycota incertae sedis</taxon>
        <taxon>Chytridiomycetes</taxon>
        <taxon>Synchytriales</taxon>
        <taxon>Synchytriaceae</taxon>
        <taxon>Synchytrium</taxon>
    </lineage>
</organism>
<dbReference type="InterPro" id="IPR015865">
    <property type="entry name" value="Riboflavin_kinase_bac/euk"/>
</dbReference>
<dbReference type="PANTHER" id="PTHR22749">
    <property type="entry name" value="RIBOFLAVIN KINASE/FMN ADENYLYLTRANSFERASE"/>
    <property type="match status" value="1"/>
</dbReference>
<evidence type="ECO:0000256" key="15">
    <source>
        <dbReference type="ARBA" id="ARBA00029789"/>
    </source>
</evidence>
<dbReference type="EMBL" id="QEAM01000015">
    <property type="protein sequence ID" value="TPX50599.1"/>
    <property type="molecule type" value="Genomic_DNA"/>
</dbReference>
<evidence type="ECO:0000256" key="2">
    <source>
        <dbReference type="ARBA" id="ARBA00003572"/>
    </source>
</evidence>
<name>A0A507DFX5_9FUNG</name>
<dbReference type="GO" id="GO:0009398">
    <property type="term" value="P:FMN biosynthetic process"/>
    <property type="evidence" value="ECO:0007669"/>
    <property type="project" value="UniProtKB-UniPathway"/>
</dbReference>
<dbReference type="GO" id="GO:0009231">
    <property type="term" value="P:riboflavin biosynthetic process"/>
    <property type="evidence" value="ECO:0007669"/>
    <property type="project" value="InterPro"/>
</dbReference>
<dbReference type="Pfam" id="PF01687">
    <property type="entry name" value="Flavokinase"/>
    <property type="match status" value="1"/>
</dbReference>
<dbReference type="EC" id="2.7.1.26" evidence="5"/>
<evidence type="ECO:0000256" key="5">
    <source>
        <dbReference type="ARBA" id="ARBA00012105"/>
    </source>
</evidence>
<evidence type="ECO:0000256" key="1">
    <source>
        <dbReference type="ARBA" id="ARBA00001947"/>
    </source>
</evidence>
<keyword evidence="7" id="KW-0285">Flavoprotein</keyword>
<keyword evidence="8" id="KW-0288">FMN</keyword>
<evidence type="ECO:0000256" key="17">
    <source>
        <dbReference type="ARBA" id="ARBA00077632"/>
    </source>
</evidence>
<dbReference type="SUPFAM" id="SSF82114">
    <property type="entry name" value="Riboflavin kinase-like"/>
    <property type="match status" value="1"/>
</dbReference>
<protein>
    <recommendedName>
        <fullName evidence="6">Riboflavin kinase</fullName>
        <ecNumber evidence="5">2.7.1.26</ecNumber>
    </recommendedName>
    <alternativeName>
        <fullName evidence="17">ATP:riboflavin 5'-phosphotransferase</fullName>
    </alternativeName>
    <alternativeName>
        <fullName evidence="16">Flavin mononucleotide kinase 1</fullName>
    </alternativeName>
    <alternativeName>
        <fullName evidence="15">Flavokinase</fullName>
    </alternativeName>
</protein>
<evidence type="ECO:0000256" key="14">
    <source>
        <dbReference type="ARBA" id="ARBA00022840"/>
    </source>
</evidence>
<keyword evidence="14" id="KW-0067">ATP-binding</keyword>
<evidence type="ECO:0000256" key="3">
    <source>
        <dbReference type="ARBA" id="ARBA00005201"/>
    </source>
</evidence>
<reference evidence="19 20" key="1">
    <citation type="journal article" date="2019" name="Sci. Rep.">
        <title>Comparative genomics of chytrid fungi reveal insights into the obligate biotrophic and pathogenic lifestyle of Synchytrium endobioticum.</title>
        <authorList>
            <person name="van de Vossenberg B.T.L.H."/>
            <person name="Warris S."/>
            <person name="Nguyen H.D.T."/>
            <person name="van Gent-Pelzer M.P.E."/>
            <person name="Joly D.L."/>
            <person name="van de Geest H.C."/>
            <person name="Bonants P.J.M."/>
            <person name="Smith D.S."/>
            <person name="Levesque C.A."/>
            <person name="van der Lee T.A.J."/>
        </authorList>
    </citation>
    <scope>NUCLEOTIDE SEQUENCE [LARGE SCALE GENOMIC DNA]</scope>
    <source>
        <strain evidence="19 20">LEV6574</strain>
    </source>
</reference>
<dbReference type="GO" id="GO:0046872">
    <property type="term" value="F:metal ion binding"/>
    <property type="evidence" value="ECO:0007669"/>
    <property type="project" value="UniProtKB-KW"/>
</dbReference>
<dbReference type="AlphaFoldDB" id="A0A507DFX5"/>
<evidence type="ECO:0000256" key="11">
    <source>
        <dbReference type="ARBA" id="ARBA00022741"/>
    </source>
</evidence>
<evidence type="ECO:0000256" key="13">
    <source>
        <dbReference type="ARBA" id="ARBA00022833"/>
    </source>
</evidence>
<evidence type="ECO:0000256" key="10">
    <source>
        <dbReference type="ARBA" id="ARBA00022723"/>
    </source>
</evidence>
<evidence type="ECO:0000256" key="6">
    <source>
        <dbReference type="ARBA" id="ARBA00017394"/>
    </source>
</evidence>
<keyword evidence="10" id="KW-0479">Metal-binding</keyword>
<proteinExistence type="inferred from homology"/>
<gene>
    <name evidence="19" type="primary">FMN1</name>
    <name evidence="19" type="ORF">SeLEV6574_g00783</name>
</gene>
<evidence type="ECO:0000256" key="9">
    <source>
        <dbReference type="ARBA" id="ARBA00022679"/>
    </source>
</evidence>